<dbReference type="InterPro" id="IPR050640">
    <property type="entry name" value="Bact_2-comp_sensor_kinase"/>
</dbReference>
<evidence type="ECO:0000259" key="14">
    <source>
        <dbReference type="PROSITE" id="PS50109"/>
    </source>
</evidence>
<evidence type="ECO:0000256" key="2">
    <source>
        <dbReference type="ARBA" id="ARBA00004651"/>
    </source>
</evidence>
<evidence type="ECO:0000256" key="9">
    <source>
        <dbReference type="ARBA" id="ARBA00022989"/>
    </source>
</evidence>
<feature type="domain" description="HAMP" evidence="15">
    <location>
        <begin position="317"/>
        <end position="369"/>
    </location>
</feature>
<evidence type="ECO:0000256" key="8">
    <source>
        <dbReference type="ARBA" id="ARBA00022777"/>
    </source>
</evidence>
<evidence type="ECO:0000259" key="15">
    <source>
        <dbReference type="PROSITE" id="PS50885"/>
    </source>
</evidence>
<dbReference type="Gene3D" id="6.10.340.10">
    <property type="match status" value="1"/>
</dbReference>
<dbReference type="SMART" id="SM00304">
    <property type="entry name" value="HAMP"/>
    <property type="match status" value="1"/>
</dbReference>
<dbReference type="InterPro" id="IPR005467">
    <property type="entry name" value="His_kinase_dom"/>
</dbReference>
<keyword evidence="4" id="KW-1003">Cell membrane</keyword>
<dbReference type="GO" id="GO:0000155">
    <property type="term" value="F:phosphorelay sensor kinase activity"/>
    <property type="evidence" value="ECO:0007669"/>
    <property type="project" value="InterPro"/>
</dbReference>
<dbReference type="InterPro" id="IPR036890">
    <property type="entry name" value="HATPase_C_sf"/>
</dbReference>
<dbReference type="Proteomes" id="UP000199158">
    <property type="component" value="Unassembled WGS sequence"/>
</dbReference>
<dbReference type="Gene3D" id="3.30.565.10">
    <property type="entry name" value="Histidine kinase-like ATPase, C-terminal domain"/>
    <property type="match status" value="1"/>
</dbReference>
<keyword evidence="17" id="KW-1185">Reference proteome</keyword>
<keyword evidence="5" id="KW-0597">Phosphoprotein</keyword>
<protein>
    <recommendedName>
        <fullName evidence="3">histidine kinase</fullName>
        <ecNumber evidence="3">2.7.13.3</ecNumber>
    </recommendedName>
</protein>
<dbReference type="Pfam" id="PF06580">
    <property type="entry name" value="His_kinase"/>
    <property type="match status" value="1"/>
</dbReference>
<comment type="catalytic activity">
    <reaction evidence="1">
        <text>ATP + protein L-histidine = ADP + protein N-phospho-L-histidine.</text>
        <dbReference type="EC" id="2.7.13.3"/>
    </reaction>
</comment>
<dbReference type="InterPro" id="IPR004358">
    <property type="entry name" value="Sig_transdc_His_kin-like_C"/>
</dbReference>
<keyword evidence="12" id="KW-0175">Coiled coil</keyword>
<sequence length="594" mass="67787">MKPSFKKIKMLFSNSLSSVQFVLSFWISLFALSAMITVAIVMFLKFNNTLTANVITNSVQVVDQVMMTLNSYINNTMDVSDRIVTDMNTYFISDKQAVVDTLNTAYKLRDDIVSMTVFDEKGNVVAAAPLGLEVKNNVNITEQDWYRSSMQSYTPYTFSPPHVQNIYKGKYNWVVTLSRKLDLYNSSISGNAVFTIDMNFNSIEENCSRVTIGSRGYVFILDENDNIIYHPQQQMIYSSIKNEDIGFISGKPDGEYVQAENNSVVVIRSLDQTNWKLIGISFLKDAEATRVEVISFLGRLFMIAIILVTMIAVVMSRRISKPLVRLTETMDKVEKGDLTIHSYEDGFYEVSRLRHSFNHMIDRINELLERIKSEEQELRKSELKALQAQINPHFLYNTLGSILWMCERNDGKGAVVMVQALANLFRISISKGNEIITIKEELQHAESYLIIQKVRYKEQFEYSIDVDENIKNCKSLKIILQPMIENAIYHGIDRMVDKGKITIRIKDCGDTILMQVVDNGLGMPESVLNHILESESSNSYGIGVKNVHHRIQIYFGKEYGLSFQSELDEGTTVNIRIPKIEGDANERKSNEDND</sequence>
<evidence type="ECO:0000256" key="7">
    <source>
        <dbReference type="ARBA" id="ARBA00022692"/>
    </source>
</evidence>
<evidence type="ECO:0000256" key="5">
    <source>
        <dbReference type="ARBA" id="ARBA00022553"/>
    </source>
</evidence>
<evidence type="ECO:0000256" key="10">
    <source>
        <dbReference type="ARBA" id="ARBA00023012"/>
    </source>
</evidence>
<dbReference type="CDD" id="cd06225">
    <property type="entry name" value="HAMP"/>
    <property type="match status" value="1"/>
</dbReference>
<dbReference type="SMART" id="SM00387">
    <property type="entry name" value="HATPase_c"/>
    <property type="match status" value="1"/>
</dbReference>
<feature type="domain" description="Histidine kinase" evidence="14">
    <location>
        <begin position="476"/>
        <end position="581"/>
    </location>
</feature>
<dbReference type="PRINTS" id="PR00344">
    <property type="entry name" value="BCTRLSENSOR"/>
</dbReference>
<dbReference type="SUPFAM" id="SSF55874">
    <property type="entry name" value="ATPase domain of HSP90 chaperone/DNA topoisomerase II/histidine kinase"/>
    <property type="match status" value="1"/>
</dbReference>
<dbReference type="PANTHER" id="PTHR34220:SF7">
    <property type="entry name" value="SENSOR HISTIDINE KINASE YPDA"/>
    <property type="match status" value="1"/>
</dbReference>
<feature type="transmembrane region" description="Helical" evidence="13">
    <location>
        <begin position="296"/>
        <end position="315"/>
    </location>
</feature>
<dbReference type="InterPro" id="IPR010559">
    <property type="entry name" value="Sig_transdc_His_kin_internal"/>
</dbReference>
<dbReference type="GO" id="GO:0005886">
    <property type="term" value="C:plasma membrane"/>
    <property type="evidence" value="ECO:0007669"/>
    <property type="project" value="UniProtKB-SubCell"/>
</dbReference>
<dbReference type="Pfam" id="PF02743">
    <property type="entry name" value="dCache_1"/>
    <property type="match status" value="1"/>
</dbReference>
<dbReference type="PROSITE" id="PS50109">
    <property type="entry name" value="HIS_KIN"/>
    <property type="match status" value="1"/>
</dbReference>
<evidence type="ECO:0000256" key="1">
    <source>
        <dbReference type="ARBA" id="ARBA00000085"/>
    </source>
</evidence>
<dbReference type="Pfam" id="PF00672">
    <property type="entry name" value="HAMP"/>
    <property type="match status" value="1"/>
</dbReference>
<evidence type="ECO:0000256" key="6">
    <source>
        <dbReference type="ARBA" id="ARBA00022679"/>
    </source>
</evidence>
<organism evidence="16 17">
    <name type="scientific">Hydrogenoanaerobacterium saccharovorans</name>
    <dbReference type="NCBI Taxonomy" id="474960"/>
    <lineage>
        <taxon>Bacteria</taxon>
        <taxon>Bacillati</taxon>
        <taxon>Bacillota</taxon>
        <taxon>Clostridia</taxon>
        <taxon>Eubacteriales</taxon>
        <taxon>Oscillospiraceae</taxon>
        <taxon>Hydrogenoanaerobacterium</taxon>
    </lineage>
</organism>
<dbReference type="STRING" id="474960.SAMN05216180_1407"/>
<evidence type="ECO:0000256" key="12">
    <source>
        <dbReference type="SAM" id="Coils"/>
    </source>
</evidence>
<feature type="transmembrane region" description="Helical" evidence="13">
    <location>
        <begin position="21"/>
        <end position="44"/>
    </location>
</feature>
<dbReference type="CDD" id="cd18773">
    <property type="entry name" value="PDC1_HK_sensor"/>
    <property type="match status" value="1"/>
</dbReference>
<dbReference type="PROSITE" id="PS50885">
    <property type="entry name" value="HAMP"/>
    <property type="match status" value="1"/>
</dbReference>
<accession>A0A1H8ALM2</accession>
<evidence type="ECO:0000256" key="4">
    <source>
        <dbReference type="ARBA" id="ARBA00022475"/>
    </source>
</evidence>
<comment type="subcellular location">
    <subcellularLocation>
        <location evidence="2">Cell membrane</location>
        <topology evidence="2">Multi-pass membrane protein</topology>
    </subcellularLocation>
</comment>
<name>A0A1H8ALM2_9FIRM</name>
<evidence type="ECO:0000313" key="17">
    <source>
        <dbReference type="Proteomes" id="UP000199158"/>
    </source>
</evidence>
<keyword evidence="10" id="KW-0902">Two-component regulatory system</keyword>
<dbReference type="Pfam" id="PF02518">
    <property type="entry name" value="HATPase_c"/>
    <property type="match status" value="1"/>
</dbReference>
<dbReference type="AlphaFoldDB" id="A0A1H8ALM2"/>
<dbReference type="InterPro" id="IPR003660">
    <property type="entry name" value="HAMP_dom"/>
</dbReference>
<gene>
    <name evidence="16" type="ORF">SAMN05216180_1407</name>
</gene>
<dbReference type="Gene3D" id="3.30.450.20">
    <property type="entry name" value="PAS domain"/>
    <property type="match status" value="2"/>
</dbReference>
<reference evidence="16 17" key="1">
    <citation type="submission" date="2016-10" db="EMBL/GenBank/DDBJ databases">
        <authorList>
            <person name="de Groot N.N."/>
        </authorList>
    </citation>
    <scope>NUCLEOTIDE SEQUENCE [LARGE SCALE GENOMIC DNA]</scope>
    <source>
        <strain evidence="16 17">CGMCC 1.5070</strain>
    </source>
</reference>
<keyword evidence="8 16" id="KW-0418">Kinase</keyword>
<keyword evidence="11 13" id="KW-0472">Membrane</keyword>
<evidence type="ECO:0000256" key="13">
    <source>
        <dbReference type="SAM" id="Phobius"/>
    </source>
</evidence>
<dbReference type="EC" id="2.7.13.3" evidence="3"/>
<dbReference type="EMBL" id="FOCG01000001">
    <property type="protein sequence ID" value="SEM71433.1"/>
    <property type="molecule type" value="Genomic_DNA"/>
</dbReference>
<dbReference type="SUPFAM" id="SSF158472">
    <property type="entry name" value="HAMP domain-like"/>
    <property type="match status" value="1"/>
</dbReference>
<keyword evidence="7 13" id="KW-0812">Transmembrane</keyword>
<feature type="coiled-coil region" evidence="12">
    <location>
        <begin position="357"/>
        <end position="391"/>
    </location>
</feature>
<keyword evidence="6" id="KW-0808">Transferase</keyword>
<dbReference type="PANTHER" id="PTHR34220">
    <property type="entry name" value="SENSOR HISTIDINE KINASE YPDA"/>
    <property type="match status" value="1"/>
</dbReference>
<evidence type="ECO:0000313" key="16">
    <source>
        <dbReference type="EMBL" id="SEM71433.1"/>
    </source>
</evidence>
<dbReference type="RefSeq" id="WP_162840831.1">
    <property type="nucleotide sequence ID" value="NZ_FOCG01000001.1"/>
</dbReference>
<keyword evidence="9 13" id="KW-1133">Transmembrane helix</keyword>
<proteinExistence type="predicted"/>
<dbReference type="InterPro" id="IPR003594">
    <property type="entry name" value="HATPase_dom"/>
</dbReference>
<dbReference type="InterPro" id="IPR033479">
    <property type="entry name" value="dCache_1"/>
</dbReference>
<evidence type="ECO:0000256" key="11">
    <source>
        <dbReference type="ARBA" id="ARBA00023136"/>
    </source>
</evidence>
<evidence type="ECO:0000256" key="3">
    <source>
        <dbReference type="ARBA" id="ARBA00012438"/>
    </source>
</evidence>